<dbReference type="EMBL" id="FPBH01000003">
    <property type="protein sequence ID" value="SFT71754.1"/>
    <property type="molecule type" value="Genomic_DNA"/>
</dbReference>
<evidence type="ECO:0000313" key="1">
    <source>
        <dbReference type="EMBL" id="SFT71754.1"/>
    </source>
</evidence>
<evidence type="ECO:0000313" key="2">
    <source>
        <dbReference type="Proteomes" id="UP000198844"/>
    </source>
</evidence>
<gene>
    <name evidence="1" type="ORF">SAMN05192563_1003208</name>
</gene>
<reference evidence="1 2" key="1">
    <citation type="submission" date="2016-10" db="EMBL/GenBank/DDBJ databases">
        <authorList>
            <person name="de Groot N.N."/>
        </authorList>
    </citation>
    <scope>NUCLEOTIDE SEQUENCE [LARGE SCALE GENOMIC DNA]</scope>
    <source>
        <strain evidence="1 2">LMG 27731</strain>
    </source>
</reference>
<name>A0A1I7AA20_9BURK</name>
<sequence>MTPPPLPAWAPRRRLLPLAAALWLAVISFGVCMDHLALSHLARSTERSAPRTEVAALQRSQSDIVQQLAALKRQPEAVSRADLAIASQATDQRIAALEHAIDARASADEMTALQTRVSQVETTLIGARPKPSRSVAHRPAAHEPKAVTPPFALRGMELRGGEMFLSIAPATDAPLDQATLLRPGETTEGWQLESVDGHTATFRANGVSYPLSVPGTAP</sequence>
<protein>
    <submittedName>
        <fullName evidence="1">Uncharacterized protein</fullName>
    </submittedName>
</protein>
<accession>A0A1I7AA20</accession>
<dbReference type="OrthoDB" id="8562328at2"/>
<dbReference type="AlphaFoldDB" id="A0A1I7AA20"/>
<dbReference type="RefSeq" id="WP_093633432.1">
    <property type="nucleotide sequence ID" value="NZ_FPBH01000003.1"/>
</dbReference>
<proteinExistence type="predicted"/>
<dbReference type="Proteomes" id="UP000198844">
    <property type="component" value="Unassembled WGS sequence"/>
</dbReference>
<organism evidence="1 2">
    <name type="scientific">Paraburkholderia aspalathi</name>
    <dbReference type="NCBI Taxonomy" id="1324617"/>
    <lineage>
        <taxon>Bacteria</taxon>
        <taxon>Pseudomonadati</taxon>
        <taxon>Pseudomonadota</taxon>
        <taxon>Betaproteobacteria</taxon>
        <taxon>Burkholderiales</taxon>
        <taxon>Burkholderiaceae</taxon>
        <taxon>Paraburkholderia</taxon>
    </lineage>
</organism>